<comment type="caution">
    <text evidence="1">The sequence shown here is derived from an EMBL/GenBank/DDBJ whole genome shotgun (WGS) entry which is preliminary data.</text>
</comment>
<sequence length="152" mass="17585">MELRDRIDALIDKNTYLIDIFPKTVPRKADNRYFAVEKYFQQNRSELERKLTAIILKLYCYYDFTVITEDSAAENPQAEELLVLLKKCFGGDIGYINIIMPECDAMLSLSSSDLYMTAYNVSGKLKDMLSQLACSEGLFFYEVPTDKQKEQK</sequence>
<organism evidence="1 2">
    <name type="scientific">Ruminococcus flavefaciens 007c</name>
    <dbReference type="NCBI Taxonomy" id="1341157"/>
    <lineage>
        <taxon>Bacteria</taxon>
        <taxon>Bacillati</taxon>
        <taxon>Bacillota</taxon>
        <taxon>Clostridia</taxon>
        <taxon>Eubacteriales</taxon>
        <taxon>Oscillospiraceae</taxon>
        <taxon>Ruminococcus</taxon>
    </lineage>
</organism>
<dbReference type="RefSeq" id="WP_037300203.1">
    <property type="nucleotide sequence ID" value="NZ_ATAX01000028.1"/>
</dbReference>
<protein>
    <submittedName>
        <fullName evidence="1">Uncharacterized protein</fullName>
    </submittedName>
</protein>
<accession>W7UN58</accession>
<evidence type="ECO:0000313" key="2">
    <source>
        <dbReference type="Proteomes" id="UP000019365"/>
    </source>
</evidence>
<dbReference type="eggNOG" id="ENOG50330SD">
    <property type="taxonomic scope" value="Bacteria"/>
</dbReference>
<gene>
    <name evidence="1" type="ORF">RF007C_15515</name>
</gene>
<evidence type="ECO:0000313" key="1">
    <source>
        <dbReference type="EMBL" id="EWM53019.1"/>
    </source>
</evidence>
<dbReference type="Proteomes" id="UP000019365">
    <property type="component" value="Unassembled WGS sequence"/>
</dbReference>
<name>W7UN58_RUMFL</name>
<dbReference type="OrthoDB" id="1821208at2"/>
<dbReference type="PATRIC" id="fig|1341157.4.peg.2504"/>
<proteinExistence type="predicted"/>
<dbReference type="AlphaFoldDB" id="W7UN58"/>
<reference evidence="1 2" key="1">
    <citation type="journal article" date="2014" name="PLoS ONE">
        <title>Rumen cellulosomics: divergent fiber-degrading strategies revealed by comparative genome-wide analysis of six ruminococcal strains.</title>
        <authorList>
            <person name="Dassa B."/>
            <person name="Borovok I."/>
            <person name="Ruimy-Israeli V."/>
            <person name="Lamed R."/>
            <person name="Flint H.J."/>
            <person name="Duncan S.H."/>
            <person name="Henrissat B."/>
            <person name="Coutinho P."/>
            <person name="Morrison M."/>
            <person name="Mosoni P."/>
            <person name="Yeoman C.J."/>
            <person name="White B.A."/>
            <person name="Bayer E.A."/>
        </authorList>
    </citation>
    <scope>NUCLEOTIDE SEQUENCE [LARGE SCALE GENOMIC DNA]</scope>
    <source>
        <strain evidence="1 2">007c</strain>
    </source>
</reference>
<keyword evidence="2" id="KW-1185">Reference proteome</keyword>
<dbReference type="EMBL" id="ATAX01000028">
    <property type="protein sequence ID" value="EWM53019.1"/>
    <property type="molecule type" value="Genomic_DNA"/>
</dbReference>